<dbReference type="SMART" id="SM00710">
    <property type="entry name" value="PbH1"/>
    <property type="match status" value="8"/>
</dbReference>
<comment type="caution">
    <text evidence="2">The sequence shown here is derived from an EMBL/GenBank/DDBJ whole genome shotgun (WGS) entry which is preliminary data.</text>
</comment>
<dbReference type="InterPro" id="IPR039448">
    <property type="entry name" value="Beta_helix"/>
</dbReference>
<dbReference type="EMBL" id="LAZR01034089">
    <property type="protein sequence ID" value="KKL46287.1"/>
    <property type="molecule type" value="Genomic_DNA"/>
</dbReference>
<dbReference type="SUPFAM" id="SSF51126">
    <property type="entry name" value="Pectin lyase-like"/>
    <property type="match status" value="1"/>
</dbReference>
<reference evidence="2" key="1">
    <citation type="journal article" date="2015" name="Nature">
        <title>Complex archaea that bridge the gap between prokaryotes and eukaryotes.</title>
        <authorList>
            <person name="Spang A."/>
            <person name="Saw J.H."/>
            <person name="Jorgensen S.L."/>
            <person name="Zaremba-Niedzwiedzka K."/>
            <person name="Martijn J."/>
            <person name="Lind A.E."/>
            <person name="van Eijk R."/>
            <person name="Schleper C."/>
            <person name="Guy L."/>
            <person name="Ettema T.J."/>
        </authorList>
    </citation>
    <scope>NUCLEOTIDE SEQUENCE</scope>
</reference>
<feature type="non-terminal residue" evidence="2">
    <location>
        <position position="1"/>
    </location>
</feature>
<evidence type="ECO:0000313" key="2">
    <source>
        <dbReference type="EMBL" id="KKL46287.1"/>
    </source>
</evidence>
<sequence length="506" mass="52345">AGHYQIFSGSGSFAGFANNNHASLKWWGATIDGSTDDTTAVNAAIASADSIFHPGGICIVENSTLAGTSSLTGAGKKVSIFKLKAGASSAQILNTVSAKDGIEIKGIGFDANSVTNGICLNLIAATSVLVSDCRFTSKYGVYLLGACDDIKISSCTFDANSYGVITEPSSTSQNVTISDSVFKNCTADGIEINCPTGSALLWAIDTCNFYDIGSNGANSGFGIGASGGTSYIDGLAIDNCNFYRCDQQAIHIEDGCRGVTISNFNIIDTGHGGTQTIIAGIYIAATVANRAISDVTIGPGTIRGVDDMDYGIYAAGSVALNGLGIDNVTIRSALLYGAWFGSVLEAFTINVLKCYDNTGPGIRVAGDKGSYTGCICTVIDGAQTYGMEFNTGTDLVITGNVLTDNDTAPILITSALTTSIVRNNRGYVTENSGTGTINSGSTSATITHGLSASPLRQNLNVTFAENPDNTPGLPWVDTITSTQFNVNVENDPGASHLDFAWQAIIL</sequence>
<protein>
    <recommendedName>
        <fullName evidence="1">Right handed beta helix domain-containing protein</fullName>
    </recommendedName>
</protein>
<dbReference type="AlphaFoldDB" id="A0A0F9F5G7"/>
<feature type="domain" description="Right handed beta helix" evidence="1">
    <location>
        <begin position="92"/>
        <end position="192"/>
    </location>
</feature>
<dbReference type="Pfam" id="PF13229">
    <property type="entry name" value="Beta_helix"/>
    <property type="match status" value="1"/>
</dbReference>
<evidence type="ECO:0000259" key="1">
    <source>
        <dbReference type="Pfam" id="PF13229"/>
    </source>
</evidence>
<name>A0A0F9F5G7_9ZZZZ</name>
<dbReference type="InterPro" id="IPR006626">
    <property type="entry name" value="PbH1"/>
</dbReference>
<dbReference type="Gene3D" id="2.160.20.10">
    <property type="entry name" value="Single-stranded right-handed beta-helix, Pectin lyase-like"/>
    <property type="match status" value="2"/>
</dbReference>
<organism evidence="2">
    <name type="scientific">marine sediment metagenome</name>
    <dbReference type="NCBI Taxonomy" id="412755"/>
    <lineage>
        <taxon>unclassified sequences</taxon>
        <taxon>metagenomes</taxon>
        <taxon>ecological metagenomes</taxon>
    </lineage>
</organism>
<gene>
    <name evidence="2" type="ORF">LCGC14_2347080</name>
</gene>
<proteinExistence type="predicted"/>
<dbReference type="InterPro" id="IPR012334">
    <property type="entry name" value="Pectin_lyas_fold"/>
</dbReference>
<accession>A0A0F9F5G7</accession>
<dbReference type="InterPro" id="IPR011050">
    <property type="entry name" value="Pectin_lyase_fold/virulence"/>
</dbReference>